<reference evidence="9" key="1">
    <citation type="journal article" date="2023" name="IScience">
        <title>Live-bearing cockroach genome reveals convergent evolutionary mechanisms linked to viviparity in insects and beyond.</title>
        <authorList>
            <person name="Fouks B."/>
            <person name="Harrison M.C."/>
            <person name="Mikhailova A.A."/>
            <person name="Marchal E."/>
            <person name="English S."/>
            <person name="Carruthers M."/>
            <person name="Jennings E.C."/>
            <person name="Chiamaka E.L."/>
            <person name="Frigard R.A."/>
            <person name="Pippel M."/>
            <person name="Attardo G.M."/>
            <person name="Benoit J.B."/>
            <person name="Bornberg-Bauer E."/>
            <person name="Tobe S.S."/>
        </authorList>
    </citation>
    <scope>NUCLEOTIDE SEQUENCE</scope>
    <source>
        <strain evidence="9">Stay&amp;Tobe</strain>
    </source>
</reference>
<evidence type="ECO:0000256" key="8">
    <source>
        <dbReference type="SAM" id="Phobius"/>
    </source>
</evidence>
<feature type="transmembrane region" description="Helical" evidence="8">
    <location>
        <begin position="131"/>
        <end position="160"/>
    </location>
</feature>
<organism evidence="9 10">
    <name type="scientific">Diploptera punctata</name>
    <name type="common">Pacific beetle cockroach</name>
    <dbReference type="NCBI Taxonomy" id="6984"/>
    <lineage>
        <taxon>Eukaryota</taxon>
        <taxon>Metazoa</taxon>
        <taxon>Ecdysozoa</taxon>
        <taxon>Arthropoda</taxon>
        <taxon>Hexapoda</taxon>
        <taxon>Insecta</taxon>
        <taxon>Pterygota</taxon>
        <taxon>Neoptera</taxon>
        <taxon>Polyneoptera</taxon>
        <taxon>Dictyoptera</taxon>
        <taxon>Blattodea</taxon>
        <taxon>Blaberoidea</taxon>
        <taxon>Blaberidae</taxon>
        <taxon>Diplopterinae</taxon>
        <taxon>Diploptera</taxon>
    </lineage>
</organism>
<name>A0AAD8ERW3_DIPPU</name>
<dbReference type="AlphaFoldDB" id="A0AAD8ERW3"/>
<dbReference type="GO" id="GO:0006506">
    <property type="term" value="P:GPI anchor biosynthetic process"/>
    <property type="evidence" value="ECO:0007669"/>
    <property type="project" value="UniProtKB-KW"/>
</dbReference>
<keyword evidence="7 8" id="KW-0472">Membrane</keyword>
<evidence type="ECO:0000256" key="1">
    <source>
        <dbReference type="ARBA" id="ARBA00004477"/>
    </source>
</evidence>
<gene>
    <name evidence="9" type="ORF">L9F63_009556</name>
</gene>
<dbReference type="InterPro" id="IPR009580">
    <property type="entry name" value="GPI_biosynthesis_protein_Pig-F"/>
</dbReference>
<proteinExistence type="predicted"/>
<feature type="transmembrane region" description="Helical" evidence="8">
    <location>
        <begin position="12"/>
        <end position="33"/>
    </location>
</feature>
<comment type="caution">
    <text evidence="9">The sequence shown here is derived from an EMBL/GenBank/DDBJ whole genome shotgun (WGS) entry which is preliminary data.</text>
</comment>
<dbReference type="EMBL" id="JASPKZ010000446">
    <property type="protein sequence ID" value="KAJ9600146.1"/>
    <property type="molecule type" value="Genomic_DNA"/>
</dbReference>
<evidence type="ECO:0008006" key="11">
    <source>
        <dbReference type="Google" id="ProtNLM"/>
    </source>
</evidence>
<evidence type="ECO:0000256" key="7">
    <source>
        <dbReference type="ARBA" id="ARBA00023136"/>
    </source>
</evidence>
<evidence type="ECO:0000256" key="4">
    <source>
        <dbReference type="ARBA" id="ARBA00022692"/>
    </source>
</evidence>
<keyword evidence="3" id="KW-0337">GPI-anchor biosynthesis</keyword>
<dbReference type="Proteomes" id="UP001233999">
    <property type="component" value="Unassembled WGS sequence"/>
</dbReference>
<evidence type="ECO:0000313" key="10">
    <source>
        <dbReference type="Proteomes" id="UP001233999"/>
    </source>
</evidence>
<keyword evidence="6 8" id="KW-1133">Transmembrane helix</keyword>
<comment type="pathway">
    <text evidence="2">Glycolipid biosynthesis; glycosylphosphatidylinositol-anchor biosynthesis.</text>
</comment>
<feature type="transmembrane region" description="Helical" evidence="8">
    <location>
        <begin position="98"/>
        <end position="119"/>
    </location>
</feature>
<comment type="subcellular location">
    <subcellularLocation>
        <location evidence="1">Endoplasmic reticulum membrane</location>
        <topology evidence="1">Multi-pass membrane protein</topology>
    </subcellularLocation>
</comment>
<evidence type="ECO:0000256" key="3">
    <source>
        <dbReference type="ARBA" id="ARBA00022502"/>
    </source>
</evidence>
<dbReference type="Pfam" id="PF06699">
    <property type="entry name" value="PIG-F"/>
    <property type="match status" value="1"/>
</dbReference>
<feature type="transmembrane region" description="Helical" evidence="8">
    <location>
        <begin position="210"/>
        <end position="229"/>
    </location>
</feature>
<evidence type="ECO:0000256" key="5">
    <source>
        <dbReference type="ARBA" id="ARBA00022824"/>
    </source>
</evidence>
<evidence type="ECO:0000256" key="2">
    <source>
        <dbReference type="ARBA" id="ARBA00004687"/>
    </source>
</evidence>
<evidence type="ECO:0000313" key="9">
    <source>
        <dbReference type="EMBL" id="KAJ9600146.1"/>
    </source>
</evidence>
<evidence type="ECO:0000256" key="6">
    <source>
        <dbReference type="ARBA" id="ARBA00022989"/>
    </source>
</evidence>
<accession>A0AAD8ERW3</accession>
<feature type="transmembrane region" description="Helical" evidence="8">
    <location>
        <begin position="45"/>
        <end position="67"/>
    </location>
</feature>
<keyword evidence="4 8" id="KW-0812">Transmembrane</keyword>
<protein>
    <recommendedName>
        <fullName evidence="11">Phosphatidylinositol-glycan biosynthesis class F protein</fullName>
    </recommendedName>
</protein>
<reference evidence="9" key="2">
    <citation type="submission" date="2023-05" db="EMBL/GenBank/DDBJ databases">
        <authorList>
            <person name="Fouks B."/>
        </authorList>
    </citation>
    <scope>NUCLEOTIDE SEQUENCE</scope>
    <source>
        <strain evidence="9">Stay&amp;Tobe</strain>
        <tissue evidence="9">Testes</tissue>
    </source>
</reference>
<sequence>MMLLSSNEDNKLVTFYSGFTCIYFPIVLGLLYVSDNLYNVGKYSFSPIIVLIAILECAKYVIGAYYVCKRSAIGGRQDERYVIGSTRKSNTKSKIKEVIKCFMIMTMMVAIYFMVIVLFGAEIFSKHEETLMLSVLMCVLTVFPICLNLGANSVLSLLFGPKPVNDTLWSSLLKNVQITVFGVWLGAFVIPLDWDRPWQEWPIPCSSGALFGYTAANIYTLVSMVPKLIKKESSKPSRKQR</sequence>
<dbReference type="GO" id="GO:0005789">
    <property type="term" value="C:endoplasmic reticulum membrane"/>
    <property type="evidence" value="ECO:0007669"/>
    <property type="project" value="UniProtKB-SubCell"/>
</dbReference>
<feature type="transmembrane region" description="Helical" evidence="8">
    <location>
        <begin position="172"/>
        <end position="190"/>
    </location>
</feature>
<keyword evidence="10" id="KW-1185">Reference proteome</keyword>
<keyword evidence="5" id="KW-0256">Endoplasmic reticulum</keyword>